<proteinExistence type="predicted"/>
<dbReference type="AlphaFoldDB" id="A0A0J6S7I5"/>
<dbReference type="InterPro" id="IPR017853">
    <property type="entry name" value="GH"/>
</dbReference>
<dbReference type="InterPro" id="IPR004352">
    <property type="entry name" value="GH114_TIM-barrel"/>
</dbReference>
<dbReference type="PRINTS" id="PR01545">
    <property type="entry name" value="THEMAYE10DUF"/>
</dbReference>
<name>A0A0J6S7I5_9HYPH</name>
<keyword evidence="4" id="KW-1185">Reference proteome</keyword>
<dbReference type="Proteomes" id="UP000036449">
    <property type="component" value="Unassembled WGS sequence"/>
</dbReference>
<dbReference type="SUPFAM" id="SSF51445">
    <property type="entry name" value="(Trans)glycosidases"/>
    <property type="match status" value="1"/>
</dbReference>
<dbReference type="PANTHER" id="PTHR35882:SF2">
    <property type="entry name" value="PELA"/>
    <property type="match status" value="1"/>
</dbReference>
<dbReference type="Pfam" id="PF03537">
    <property type="entry name" value="Glyco_hydro_114"/>
    <property type="match status" value="1"/>
</dbReference>
<feature type="domain" description="Glycoside-hydrolase family GH114 TIM-barrel" evidence="2">
    <location>
        <begin position="52"/>
        <end position="256"/>
    </location>
</feature>
<gene>
    <name evidence="3" type="ORF">VQ03_29245</name>
</gene>
<evidence type="ECO:0000259" key="2">
    <source>
        <dbReference type="Pfam" id="PF03537"/>
    </source>
</evidence>
<reference evidence="3 4" key="1">
    <citation type="submission" date="2015-03" db="EMBL/GenBank/DDBJ databases">
        <title>Genome sequencing of Methylobacterium tarhaniae DSM 25844.</title>
        <authorList>
            <person name="Chaudhry V."/>
            <person name="Patil P.B."/>
        </authorList>
    </citation>
    <scope>NUCLEOTIDE SEQUENCE [LARGE SCALE GENOMIC DNA]</scope>
    <source>
        <strain evidence="3 4">DSM 25844</strain>
    </source>
</reference>
<dbReference type="InterPro" id="IPR013785">
    <property type="entry name" value="Aldolase_TIM"/>
</dbReference>
<evidence type="ECO:0000313" key="4">
    <source>
        <dbReference type="Proteomes" id="UP000036449"/>
    </source>
</evidence>
<dbReference type="PATRIC" id="fig|1187852.3.peg.4314"/>
<protein>
    <recommendedName>
        <fullName evidence="2">Glycoside-hydrolase family GH114 TIM-barrel domain-containing protein</fullName>
    </recommendedName>
</protein>
<organism evidence="3 4">
    <name type="scientific">Methylobacterium tarhaniae</name>
    <dbReference type="NCBI Taxonomy" id="1187852"/>
    <lineage>
        <taxon>Bacteria</taxon>
        <taxon>Pseudomonadati</taxon>
        <taxon>Pseudomonadota</taxon>
        <taxon>Alphaproteobacteria</taxon>
        <taxon>Hyphomicrobiales</taxon>
        <taxon>Methylobacteriaceae</taxon>
        <taxon>Methylobacterium</taxon>
    </lineage>
</organism>
<dbReference type="Gene3D" id="3.20.20.70">
    <property type="entry name" value="Aldolase class I"/>
    <property type="match status" value="1"/>
</dbReference>
<dbReference type="InterPro" id="IPR016062">
    <property type="entry name" value="TM1410-rel"/>
</dbReference>
<comment type="caution">
    <text evidence="3">The sequence shown here is derived from an EMBL/GenBank/DDBJ whole genome shotgun (WGS) entry which is preliminary data.</text>
</comment>
<accession>A0A0J6S7I5</accession>
<dbReference type="PANTHER" id="PTHR35882">
    <property type="entry name" value="PELA"/>
    <property type="match status" value="1"/>
</dbReference>
<feature type="region of interest" description="Disordered" evidence="1">
    <location>
        <begin position="266"/>
        <end position="303"/>
    </location>
</feature>
<evidence type="ECO:0000313" key="3">
    <source>
        <dbReference type="EMBL" id="KMO29597.1"/>
    </source>
</evidence>
<evidence type="ECO:0000256" key="1">
    <source>
        <dbReference type="SAM" id="MobiDB-lite"/>
    </source>
</evidence>
<sequence>MSMKTGLYVLQGVDPAQVAAAPFDVKVVEIYDDNGRLFGSEQVRQMGGGPGGALLLGYFSIGEAENYRSYWSTIPKSAIGPVDPNWPGNYEVKYWTDEWKSVAKTEIDKMLAAGYDGAYFDVVDEFQLPWAERNAPGGDAAGAMKILIQDLSAYAKAKVPTFKIWVNGGEELLTDRRYLASIDGLFKENLFYDSDGSARRSTAATRTSLDYLKLAQTAGKDVIAIEYVSGAAAIADVQAKADAAGMGSYIARLDLKGVSLDGVRPGQVMHDDGLAQQPLAPSAPPATDPGADPNPVDGTSDDKPLAGIGGRFIAVLNGRAILRRSGGDAVTAAGIVGSGPPANQAAPDPAAVLLSVPEPPVPDGSSTGSTAPDAGDRIIGDARTDGLLAQPDGAALIRALQGAGMEADLTLLTGEDVFGMG</sequence>
<dbReference type="EMBL" id="LABZ01000300">
    <property type="protein sequence ID" value="KMO29597.1"/>
    <property type="molecule type" value="Genomic_DNA"/>
</dbReference>